<keyword evidence="4 5" id="KW-0720">Serine protease</keyword>
<dbReference type="AlphaFoldDB" id="A0A2T0FNA6"/>
<dbReference type="PROSITE" id="PS51892">
    <property type="entry name" value="SUBTILASE"/>
    <property type="match status" value="1"/>
</dbReference>
<evidence type="ECO:0000313" key="11">
    <source>
        <dbReference type="Proteomes" id="UP000238350"/>
    </source>
</evidence>
<dbReference type="PROSITE" id="PS00137">
    <property type="entry name" value="SUBTILASE_HIS"/>
    <property type="match status" value="1"/>
</dbReference>
<dbReference type="GO" id="GO:0006508">
    <property type="term" value="P:proteolysis"/>
    <property type="evidence" value="ECO:0007669"/>
    <property type="project" value="UniProtKB-KW"/>
</dbReference>
<feature type="domain" description="Inhibitor I9" evidence="9">
    <location>
        <begin position="106"/>
        <end position="194"/>
    </location>
</feature>
<comment type="similarity">
    <text evidence="1 5 6">Belongs to the peptidase S8 family.</text>
</comment>
<comment type="caution">
    <text evidence="10">The sequence shown here is derived from an EMBL/GenBank/DDBJ whole genome shotgun (WGS) entry which is preliminary data.</text>
</comment>
<dbReference type="PRINTS" id="PR00723">
    <property type="entry name" value="SUBTILISIN"/>
</dbReference>
<protein>
    <submittedName>
        <fullName evidence="10">Cerevisin</fullName>
    </submittedName>
</protein>
<dbReference type="InterPro" id="IPR022398">
    <property type="entry name" value="Peptidase_S8_His-AS"/>
</dbReference>
<accession>A0A2T0FNA6</accession>
<feature type="compositionally biased region" description="Basic residues" evidence="7">
    <location>
        <begin position="47"/>
        <end position="61"/>
    </location>
</feature>
<dbReference type="EMBL" id="NDIQ01000022">
    <property type="protein sequence ID" value="PRT56464.1"/>
    <property type="molecule type" value="Genomic_DNA"/>
</dbReference>
<dbReference type="InterPro" id="IPR000209">
    <property type="entry name" value="Peptidase_S8/S53_dom"/>
</dbReference>
<dbReference type="PANTHER" id="PTHR43806">
    <property type="entry name" value="PEPTIDASE S8"/>
    <property type="match status" value="1"/>
</dbReference>
<evidence type="ECO:0000256" key="5">
    <source>
        <dbReference type="PROSITE-ProRule" id="PRU01240"/>
    </source>
</evidence>
<evidence type="ECO:0000256" key="2">
    <source>
        <dbReference type="ARBA" id="ARBA00022670"/>
    </source>
</evidence>
<feature type="region of interest" description="Disordered" evidence="7">
    <location>
        <begin position="28"/>
        <end position="67"/>
    </location>
</feature>
<keyword evidence="11" id="KW-1185">Reference proteome</keyword>
<evidence type="ECO:0000313" key="10">
    <source>
        <dbReference type="EMBL" id="PRT56464.1"/>
    </source>
</evidence>
<keyword evidence="2 5" id="KW-0645">Protease</keyword>
<dbReference type="SUPFAM" id="SSF52743">
    <property type="entry name" value="Subtilisin-like"/>
    <property type="match status" value="1"/>
</dbReference>
<evidence type="ECO:0000256" key="7">
    <source>
        <dbReference type="SAM" id="MobiDB-lite"/>
    </source>
</evidence>
<evidence type="ECO:0000256" key="6">
    <source>
        <dbReference type="RuleBase" id="RU003355"/>
    </source>
</evidence>
<feature type="active site" description="Charge relay system" evidence="5">
    <location>
        <position position="272"/>
    </location>
</feature>
<dbReference type="Pfam" id="PF00082">
    <property type="entry name" value="Peptidase_S8"/>
    <property type="match status" value="1"/>
</dbReference>
<dbReference type="Gene3D" id="3.40.50.200">
    <property type="entry name" value="Peptidase S8/S53 domain"/>
    <property type="match status" value="1"/>
</dbReference>
<dbReference type="InterPro" id="IPR010259">
    <property type="entry name" value="S8pro/Inhibitor_I9"/>
</dbReference>
<dbReference type="STRING" id="45607.A0A2T0FNA6"/>
<evidence type="ECO:0000256" key="3">
    <source>
        <dbReference type="ARBA" id="ARBA00022801"/>
    </source>
</evidence>
<dbReference type="InterPro" id="IPR037045">
    <property type="entry name" value="S8pro/Inhibitor_I9_sf"/>
</dbReference>
<dbReference type="FunFam" id="3.40.50.200:FF:000007">
    <property type="entry name" value="Subtilisin-like serine protease"/>
    <property type="match status" value="1"/>
</dbReference>
<evidence type="ECO:0000259" key="8">
    <source>
        <dbReference type="Pfam" id="PF00082"/>
    </source>
</evidence>
<feature type="active site" description="Charge relay system" evidence="5">
    <location>
        <position position="240"/>
    </location>
</feature>
<dbReference type="GeneID" id="36517832"/>
<evidence type="ECO:0000256" key="1">
    <source>
        <dbReference type="ARBA" id="ARBA00011073"/>
    </source>
</evidence>
<dbReference type="Gene3D" id="3.30.70.80">
    <property type="entry name" value="Peptidase S8 propeptide/proteinase inhibitor I9"/>
    <property type="match status" value="1"/>
</dbReference>
<dbReference type="InterPro" id="IPR050131">
    <property type="entry name" value="Peptidase_S8_subtilisin-like"/>
</dbReference>
<dbReference type="RefSeq" id="XP_024666409.1">
    <property type="nucleotide sequence ID" value="XM_024810641.1"/>
</dbReference>
<dbReference type="InterPro" id="IPR023827">
    <property type="entry name" value="Peptidase_S8_Asp-AS"/>
</dbReference>
<dbReference type="PROSITE" id="PS00138">
    <property type="entry name" value="SUBTILASE_SER"/>
    <property type="match status" value="1"/>
</dbReference>
<organism evidence="10 11">
    <name type="scientific">Wickerhamiella sorbophila</name>
    <dbReference type="NCBI Taxonomy" id="45607"/>
    <lineage>
        <taxon>Eukaryota</taxon>
        <taxon>Fungi</taxon>
        <taxon>Dikarya</taxon>
        <taxon>Ascomycota</taxon>
        <taxon>Saccharomycotina</taxon>
        <taxon>Dipodascomycetes</taxon>
        <taxon>Dipodascales</taxon>
        <taxon>Trichomonascaceae</taxon>
        <taxon>Wickerhamiella</taxon>
    </lineage>
</organism>
<evidence type="ECO:0000256" key="4">
    <source>
        <dbReference type="ARBA" id="ARBA00022825"/>
    </source>
</evidence>
<gene>
    <name evidence="10" type="ORF">B9G98_04084</name>
</gene>
<dbReference type="InterPro" id="IPR034193">
    <property type="entry name" value="PCSK9_ProteinaseK-like"/>
</dbReference>
<dbReference type="Pfam" id="PF05922">
    <property type="entry name" value="Inhibitor_I9"/>
    <property type="match status" value="1"/>
</dbReference>
<feature type="domain" description="Peptidase S8/S53" evidence="8">
    <location>
        <begin position="231"/>
        <end position="473"/>
    </location>
</feature>
<dbReference type="InterPro" id="IPR015500">
    <property type="entry name" value="Peptidase_S8_subtilisin-rel"/>
</dbReference>
<dbReference type="InterPro" id="IPR023828">
    <property type="entry name" value="Peptidase_S8_Ser-AS"/>
</dbReference>
<keyword evidence="3 5" id="KW-0378">Hydrolase</keyword>
<dbReference type="InterPro" id="IPR036852">
    <property type="entry name" value="Peptidase_S8/S53_dom_sf"/>
</dbReference>
<reference evidence="10 11" key="1">
    <citation type="submission" date="2017-04" db="EMBL/GenBank/DDBJ databases">
        <title>Genome sequencing of [Candida] sorbophila.</title>
        <authorList>
            <person name="Ahn J.O."/>
        </authorList>
    </citation>
    <scope>NUCLEOTIDE SEQUENCE [LARGE SCALE GENOMIC DNA]</scope>
    <source>
        <strain evidence="10 11">DS02</strain>
    </source>
</reference>
<proteinExistence type="inferred from homology"/>
<evidence type="ECO:0000259" key="9">
    <source>
        <dbReference type="Pfam" id="PF05922"/>
    </source>
</evidence>
<feature type="active site" description="Charge relay system" evidence="5">
    <location>
        <position position="433"/>
    </location>
</feature>
<dbReference type="PANTHER" id="PTHR43806:SF11">
    <property type="entry name" value="CEREVISIN-RELATED"/>
    <property type="match status" value="1"/>
</dbReference>
<sequence>MVRAEYLIAALPLVNALYIPHAGEELATFDGPQPKELDDAKLPSLGRKPHRTQGHSQRRPVHMGGKQNKVAPVKVPTTKVFPSENGKADVIAPVSHDGEDITIKNKYIIVFDDSVTPADVAQHFGWLNVMHAEHMSMIDAKHPLASEESTGLLKTFDLGDTFRGYSGSFLPETIEAIRESPIVKHIEQDSIVRVSEASVENGAPWGLARVSHRKALSLGTFNKYLYDAEGGEGVTAYVVDTGIYIDHEDFEGRATWGKTIPVGDVDKDAHGHGSHCAGTMVGKKFGVAKKANVVAVKVLGSDGSGTMSDVIGGVEYVVASHKKEQASNSKHKGSTANMSLGGGKSPSLELAVSAAVNQGVHFAVAAGNENQDACNVSPAGASEPVTVGATDLSDDRAYFSNWGKCVDIFAPGVNVLSVGTTDPTSTAIMSGTSMASPHIAGLLSYFLSLQPDSDSEYATSEAITPRQLKQNLISFGTPGVISDLDSDSPNVLAYNGAGKGLSALWSGSNDTTEELDEEDVFTLKHITDLLLEELEAFAGKTGNLFGELRVALDGTHH</sequence>
<dbReference type="CDD" id="cd04077">
    <property type="entry name" value="Peptidases_S8_PCSK9_ProteinaseK_like"/>
    <property type="match status" value="1"/>
</dbReference>
<name>A0A2T0FNA6_9ASCO</name>
<dbReference type="OrthoDB" id="206201at2759"/>
<dbReference type="PROSITE" id="PS00136">
    <property type="entry name" value="SUBTILASE_ASP"/>
    <property type="match status" value="1"/>
</dbReference>
<dbReference type="Proteomes" id="UP000238350">
    <property type="component" value="Unassembled WGS sequence"/>
</dbReference>
<dbReference type="GO" id="GO:0004252">
    <property type="term" value="F:serine-type endopeptidase activity"/>
    <property type="evidence" value="ECO:0007669"/>
    <property type="project" value="UniProtKB-UniRule"/>
</dbReference>